<gene>
    <name evidence="16" type="ORF">M0812_20633</name>
    <name evidence="17" type="ORF">M0813_26016</name>
</gene>
<dbReference type="FunFam" id="3.30.1110.10:FF:000001">
    <property type="entry name" value="Adenosine kinase a"/>
    <property type="match status" value="1"/>
</dbReference>
<keyword evidence="19" id="KW-1185">Reference proteome</keyword>
<evidence type="ECO:0000256" key="2">
    <source>
        <dbReference type="ARBA" id="ARBA00004801"/>
    </source>
</evidence>
<dbReference type="Gene3D" id="3.30.1110.10">
    <property type="match status" value="1"/>
</dbReference>
<sequence length="362" mass="40486">MENLIMGMGNPLLDISAQVPEEILTKYGIKAGNAILAEEKHLPLYQELVDNYEVEYIAGGATQNSIRVSQWMLQQEGATWYTGAVGNDNFGRQLENSAKSDGVKPLYYKVEDHETGTCAACIFKGERSLVANLGAANHFKINHLETELLKKHIEATRVFYISSFFLTVSPESTMLLAEHCLKNNKYFCMNISATFLTMDPFFPHMKKLIPYWDCIVGNETEAVALGEAMGWIDPNIEDEEEKIAKIPEFMEKLGNMDKLNTKRTRTVIITQGAKNTLVYNKDANDGKVWSFPVNKCPKEEFVDSNGAGDSFVGGYLAQLALYVKDNRKIQIPKCIVAGGFAAGYIIRRNGCTLGERPTFQFD</sequence>
<keyword evidence="10 14" id="KW-0460">Magnesium</keyword>
<keyword evidence="5 14" id="KW-0808">Transferase</keyword>
<accession>A0AAV7YQD6</accession>
<dbReference type="PANTHER" id="PTHR45769:SF3">
    <property type="entry name" value="ADENOSINE KINASE"/>
    <property type="match status" value="1"/>
</dbReference>
<evidence type="ECO:0000256" key="14">
    <source>
        <dbReference type="RuleBase" id="RU368116"/>
    </source>
</evidence>
<proteinExistence type="inferred from homology"/>
<evidence type="ECO:0000256" key="6">
    <source>
        <dbReference type="ARBA" id="ARBA00022726"/>
    </source>
</evidence>
<keyword evidence="7 14" id="KW-0547">Nucleotide-binding</keyword>
<evidence type="ECO:0000256" key="4">
    <source>
        <dbReference type="ARBA" id="ARBA00012119"/>
    </source>
</evidence>
<reference evidence="16" key="2">
    <citation type="submission" date="2022-08" db="EMBL/GenBank/DDBJ databases">
        <title>Novel sulphate-reducing endosymbionts in the free-living metamonad Anaeramoeba.</title>
        <authorList>
            <person name="Jerlstrom-Hultqvist J."/>
            <person name="Cepicka I."/>
            <person name="Gallot-Lavallee L."/>
            <person name="Salas-Leiva D."/>
            <person name="Curtis B.A."/>
            <person name="Zahonova K."/>
            <person name="Pipaliya S."/>
            <person name="Dacks J."/>
            <person name="Roger A.J."/>
        </authorList>
    </citation>
    <scope>NUCLEOTIDE SEQUENCE</scope>
    <source>
        <strain evidence="16">Busselton2</strain>
    </source>
</reference>
<dbReference type="Proteomes" id="UP001150062">
    <property type="component" value="Unassembled WGS sequence"/>
</dbReference>
<keyword evidence="8 14" id="KW-0418">Kinase</keyword>
<comment type="caution">
    <text evidence="16">The sequence shown here is derived from an EMBL/GenBank/DDBJ whole genome shotgun (WGS) entry which is preliminary data.</text>
</comment>
<dbReference type="PROSITE" id="PS00584">
    <property type="entry name" value="PFKB_KINASES_2"/>
    <property type="match status" value="1"/>
</dbReference>
<evidence type="ECO:0000256" key="9">
    <source>
        <dbReference type="ARBA" id="ARBA00022840"/>
    </source>
</evidence>
<dbReference type="InterPro" id="IPR002173">
    <property type="entry name" value="Carboh/pur_kinase_PfkB_CS"/>
</dbReference>
<evidence type="ECO:0000313" key="17">
    <source>
        <dbReference type="EMBL" id="KAJ6238788.1"/>
    </source>
</evidence>
<evidence type="ECO:0000313" key="19">
    <source>
        <dbReference type="Proteomes" id="UP001150062"/>
    </source>
</evidence>
<dbReference type="GO" id="GO:0006166">
    <property type="term" value="P:purine ribonucleoside salvage"/>
    <property type="evidence" value="ECO:0007669"/>
    <property type="project" value="UniProtKB-KW"/>
</dbReference>
<dbReference type="Gene3D" id="3.40.1190.20">
    <property type="match status" value="1"/>
</dbReference>
<dbReference type="CDD" id="cd01168">
    <property type="entry name" value="adenosine_kinase"/>
    <property type="match status" value="1"/>
</dbReference>
<evidence type="ECO:0000256" key="12">
    <source>
        <dbReference type="ARBA" id="ARBA00068771"/>
    </source>
</evidence>
<evidence type="ECO:0000256" key="1">
    <source>
        <dbReference type="ARBA" id="ARBA00001946"/>
    </source>
</evidence>
<protein>
    <recommendedName>
        <fullName evidence="12 14">Adenosine kinase</fullName>
        <shortName evidence="14">AK</shortName>
        <ecNumber evidence="4 14">2.7.1.20</ecNumber>
    </recommendedName>
    <alternativeName>
        <fullName evidence="14">Adenosine 5'-phosphotransferase</fullName>
    </alternativeName>
</protein>
<evidence type="ECO:0000256" key="13">
    <source>
        <dbReference type="PIRSR" id="PIRSR601805-1"/>
    </source>
</evidence>
<dbReference type="GO" id="GO:0004001">
    <property type="term" value="F:adenosine kinase activity"/>
    <property type="evidence" value="ECO:0007669"/>
    <property type="project" value="UniProtKB-UniRule"/>
</dbReference>
<dbReference type="Proteomes" id="UP001146793">
    <property type="component" value="Unassembled WGS sequence"/>
</dbReference>
<dbReference type="InterPro" id="IPR011611">
    <property type="entry name" value="PfkB_dom"/>
</dbReference>
<evidence type="ECO:0000256" key="5">
    <source>
        <dbReference type="ARBA" id="ARBA00022679"/>
    </source>
</evidence>
<keyword evidence="9 14" id="KW-0067">ATP-binding</keyword>
<dbReference type="GO" id="GO:0005524">
    <property type="term" value="F:ATP binding"/>
    <property type="evidence" value="ECO:0007669"/>
    <property type="project" value="UniProtKB-UniRule"/>
</dbReference>
<dbReference type="GO" id="GO:0005634">
    <property type="term" value="C:nucleus"/>
    <property type="evidence" value="ECO:0007669"/>
    <property type="project" value="TreeGrafter"/>
</dbReference>
<evidence type="ECO:0000256" key="7">
    <source>
        <dbReference type="ARBA" id="ARBA00022741"/>
    </source>
</evidence>
<comment type="cofactor">
    <cofactor evidence="1 14">
        <name>Mg(2+)</name>
        <dbReference type="ChEBI" id="CHEBI:18420"/>
    </cofactor>
</comment>
<evidence type="ECO:0000256" key="3">
    <source>
        <dbReference type="ARBA" id="ARBA00010688"/>
    </source>
</evidence>
<evidence type="ECO:0000313" key="18">
    <source>
        <dbReference type="Proteomes" id="UP001146793"/>
    </source>
</evidence>
<dbReference type="FunFam" id="3.40.1190.20:FF:000076">
    <property type="entry name" value="Adenosine kinase"/>
    <property type="match status" value="1"/>
</dbReference>
<comment type="pathway">
    <text evidence="2 14">Purine metabolism; AMP biosynthesis via salvage pathway; AMP from adenosine: step 1/1.</text>
</comment>
<dbReference type="EMBL" id="JANTQA010000047">
    <property type="protein sequence ID" value="KAJ3431714.1"/>
    <property type="molecule type" value="Genomic_DNA"/>
</dbReference>
<evidence type="ECO:0000259" key="15">
    <source>
        <dbReference type="Pfam" id="PF00294"/>
    </source>
</evidence>
<comment type="catalytic activity">
    <reaction evidence="11 14">
        <text>adenosine + ATP = AMP + ADP + H(+)</text>
        <dbReference type="Rhea" id="RHEA:20824"/>
        <dbReference type="ChEBI" id="CHEBI:15378"/>
        <dbReference type="ChEBI" id="CHEBI:16335"/>
        <dbReference type="ChEBI" id="CHEBI:30616"/>
        <dbReference type="ChEBI" id="CHEBI:456215"/>
        <dbReference type="ChEBI" id="CHEBI:456216"/>
        <dbReference type="EC" id="2.7.1.20"/>
    </reaction>
</comment>
<dbReference type="GO" id="GO:0044209">
    <property type="term" value="P:AMP salvage"/>
    <property type="evidence" value="ECO:0007669"/>
    <property type="project" value="UniProtKB-UniRule"/>
</dbReference>
<evidence type="ECO:0000313" key="16">
    <source>
        <dbReference type="EMBL" id="KAJ3431714.1"/>
    </source>
</evidence>
<dbReference type="InterPro" id="IPR001805">
    <property type="entry name" value="Adenokinase"/>
</dbReference>
<dbReference type="PRINTS" id="PR00989">
    <property type="entry name" value="ADENOKINASE"/>
</dbReference>
<comment type="function">
    <text evidence="14">ATP dependent phosphorylation of adenosine and other related nucleoside analogs to monophosphate derivatives.</text>
</comment>
<dbReference type="AlphaFoldDB" id="A0AAV7YQD6"/>
<feature type="active site" description="Proton acceptor" evidence="13">
    <location>
        <position position="309"/>
    </location>
</feature>
<dbReference type="Pfam" id="PF00294">
    <property type="entry name" value="PfkB"/>
    <property type="match status" value="1"/>
</dbReference>
<dbReference type="InterPro" id="IPR029056">
    <property type="entry name" value="Ribokinase-like"/>
</dbReference>
<keyword evidence="6 14" id="KW-0660">Purine salvage</keyword>
<name>A0AAV7YQD6_9EUKA</name>
<dbReference type="GO" id="GO:0006144">
    <property type="term" value="P:purine nucleobase metabolic process"/>
    <property type="evidence" value="ECO:0007669"/>
    <property type="project" value="TreeGrafter"/>
</dbReference>
<organism evidence="16 18">
    <name type="scientific">Anaeramoeba flamelloides</name>
    <dbReference type="NCBI Taxonomy" id="1746091"/>
    <lineage>
        <taxon>Eukaryota</taxon>
        <taxon>Metamonada</taxon>
        <taxon>Anaeramoebidae</taxon>
        <taxon>Anaeramoeba</taxon>
    </lineage>
</organism>
<reference evidence="17" key="1">
    <citation type="submission" date="2022-08" db="EMBL/GenBank/DDBJ databases">
        <title>Novel sulfate-reducing endosymbionts in the free-living metamonad Anaeramoeba.</title>
        <authorList>
            <person name="Jerlstrom-Hultqvist J."/>
            <person name="Cepicka I."/>
            <person name="Gallot-Lavallee L."/>
            <person name="Salas-Leiva D."/>
            <person name="Curtis B.A."/>
            <person name="Zahonova K."/>
            <person name="Pipaliya S."/>
            <person name="Dacks J."/>
            <person name="Roger A.J."/>
        </authorList>
    </citation>
    <scope>NUCLEOTIDE SEQUENCE</scope>
    <source>
        <strain evidence="17">Schooner1</strain>
    </source>
</reference>
<comment type="similarity">
    <text evidence="3 14">Belongs to the carbohydrate kinase PfkB family.</text>
</comment>
<dbReference type="EMBL" id="JAOAOG010000232">
    <property type="protein sequence ID" value="KAJ6238788.1"/>
    <property type="molecule type" value="Genomic_DNA"/>
</dbReference>
<evidence type="ECO:0000256" key="8">
    <source>
        <dbReference type="ARBA" id="ARBA00022777"/>
    </source>
</evidence>
<feature type="domain" description="Carbohydrate kinase PfkB" evidence="15">
    <location>
        <begin position="25"/>
        <end position="352"/>
    </location>
</feature>
<evidence type="ECO:0000256" key="11">
    <source>
        <dbReference type="ARBA" id="ARBA00051362"/>
    </source>
</evidence>
<dbReference type="SUPFAM" id="SSF53613">
    <property type="entry name" value="Ribokinase-like"/>
    <property type="match status" value="1"/>
</dbReference>
<dbReference type="EC" id="2.7.1.20" evidence="4 14"/>
<dbReference type="GO" id="GO:0005829">
    <property type="term" value="C:cytosol"/>
    <property type="evidence" value="ECO:0007669"/>
    <property type="project" value="TreeGrafter"/>
</dbReference>
<evidence type="ECO:0000256" key="10">
    <source>
        <dbReference type="ARBA" id="ARBA00022842"/>
    </source>
</evidence>
<dbReference type="PANTHER" id="PTHR45769">
    <property type="entry name" value="ADENOSINE KINASE"/>
    <property type="match status" value="1"/>
</dbReference>